<sequence length="305" mass="33772">MKTKQIPLISAMIASLIISGACAKTPEVNPTGSIKPTQTESTTSPTETRPSVTETTVETKNLDGDTLMKEGSLFKMADIDGDGFDEKVVLDPVKTGSPSVYTSFTIRVGDSSIEAHYEDFEPDFSIVDIDDSDEFMEIAVSSYGPSSDLNTAFYHYDGKDLKFMGEIQGFYGMTEWGEGELKIDGSGKIRTLVKTYFIQTWFHEEEYLLKGDLSFEKVGKDLYTMNTDVVLLGDLTLYKERGGAEPGIALKKGDEVLLKDTDDKEWCSVVTKSGETGWIAVDEDYKVRGTSYYTYDLFEGLTIAD</sequence>
<evidence type="ECO:0000256" key="1">
    <source>
        <dbReference type="SAM" id="MobiDB-lite"/>
    </source>
</evidence>
<evidence type="ECO:0008006" key="5">
    <source>
        <dbReference type="Google" id="ProtNLM"/>
    </source>
</evidence>
<evidence type="ECO:0000313" key="3">
    <source>
        <dbReference type="EMBL" id="MBP1919705.1"/>
    </source>
</evidence>
<gene>
    <name evidence="3" type="ORF">J2Z34_002201</name>
</gene>
<dbReference type="RefSeq" id="WP_209459897.1">
    <property type="nucleotide sequence ID" value="NZ_JAGGKC010000018.1"/>
</dbReference>
<feature type="chain" id="PRO_5047053484" description="SH3 domain-containing protein" evidence="2">
    <location>
        <begin position="24"/>
        <end position="305"/>
    </location>
</feature>
<dbReference type="Proteomes" id="UP001519271">
    <property type="component" value="Unassembled WGS sequence"/>
</dbReference>
<organism evidence="3 4">
    <name type="scientific">Youngiibacter multivorans</name>
    <dbReference type="NCBI Taxonomy" id="937251"/>
    <lineage>
        <taxon>Bacteria</taxon>
        <taxon>Bacillati</taxon>
        <taxon>Bacillota</taxon>
        <taxon>Clostridia</taxon>
        <taxon>Eubacteriales</taxon>
        <taxon>Clostridiaceae</taxon>
        <taxon>Youngiibacter</taxon>
    </lineage>
</organism>
<reference evidence="3 4" key="1">
    <citation type="submission" date="2021-03" db="EMBL/GenBank/DDBJ databases">
        <title>Genomic Encyclopedia of Type Strains, Phase IV (KMG-IV): sequencing the most valuable type-strain genomes for metagenomic binning, comparative biology and taxonomic classification.</title>
        <authorList>
            <person name="Goeker M."/>
        </authorList>
    </citation>
    <scope>NUCLEOTIDE SEQUENCE [LARGE SCALE GENOMIC DNA]</scope>
    <source>
        <strain evidence="3 4">DSM 6139</strain>
    </source>
</reference>
<feature type="region of interest" description="Disordered" evidence="1">
    <location>
        <begin position="27"/>
        <end position="50"/>
    </location>
</feature>
<dbReference type="EMBL" id="JAGGKC010000018">
    <property type="protein sequence ID" value="MBP1919705.1"/>
    <property type="molecule type" value="Genomic_DNA"/>
</dbReference>
<evidence type="ECO:0000313" key="4">
    <source>
        <dbReference type="Proteomes" id="UP001519271"/>
    </source>
</evidence>
<comment type="caution">
    <text evidence="3">The sequence shown here is derived from an EMBL/GenBank/DDBJ whole genome shotgun (WGS) entry which is preliminary data.</text>
</comment>
<dbReference type="PROSITE" id="PS51257">
    <property type="entry name" value="PROKAR_LIPOPROTEIN"/>
    <property type="match status" value="1"/>
</dbReference>
<evidence type="ECO:0000256" key="2">
    <source>
        <dbReference type="SAM" id="SignalP"/>
    </source>
</evidence>
<feature type="signal peptide" evidence="2">
    <location>
        <begin position="1"/>
        <end position="23"/>
    </location>
</feature>
<protein>
    <recommendedName>
        <fullName evidence="5">SH3 domain-containing protein</fullName>
    </recommendedName>
</protein>
<keyword evidence="2" id="KW-0732">Signal</keyword>
<keyword evidence="4" id="KW-1185">Reference proteome</keyword>
<feature type="compositionally biased region" description="Low complexity" evidence="1">
    <location>
        <begin position="36"/>
        <end position="50"/>
    </location>
</feature>
<name>A0ABS4G568_9CLOT</name>
<proteinExistence type="predicted"/>
<accession>A0ABS4G568</accession>